<dbReference type="OrthoDB" id="5805078at2"/>
<protein>
    <submittedName>
        <fullName evidence="1">Uncharacterized protein</fullName>
    </submittedName>
</protein>
<keyword evidence="2" id="KW-1185">Reference proteome</keyword>
<reference evidence="1 2" key="1">
    <citation type="submission" date="2019-07" db="EMBL/GenBank/DDBJ databases">
        <title>Whole genome shotgun sequence of Thiobacillus plumbophilus NBRC 107929.</title>
        <authorList>
            <person name="Hosoyama A."/>
            <person name="Uohara A."/>
            <person name="Ohji S."/>
            <person name="Ichikawa N."/>
        </authorList>
    </citation>
    <scope>NUCLEOTIDE SEQUENCE [LARGE SCALE GENOMIC DNA]</scope>
    <source>
        <strain evidence="1 2">NBRC 107929</strain>
    </source>
</reference>
<evidence type="ECO:0000313" key="2">
    <source>
        <dbReference type="Proteomes" id="UP000321337"/>
    </source>
</evidence>
<gene>
    <name evidence="1" type="ORF">TPL01_19870</name>
</gene>
<dbReference type="RefSeq" id="WP_147073299.1">
    <property type="nucleotide sequence ID" value="NZ_AP021884.1"/>
</dbReference>
<dbReference type="Proteomes" id="UP000321337">
    <property type="component" value="Unassembled WGS sequence"/>
</dbReference>
<evidence type="ECO:0000313" key="1">
    <source>
        <dbReference type="EMBL" id="GEP30849.1"/>
    </source>
</evidence>
<proteinExistence type="predicted"/>
<dbReference type="AlphaFoldDB" id="A0A512L8Q7"/>
<accession>A0A512L8Q7</accession>
<organism evidence="1 2">
    <name type="scientific">Sulfuriferula plumbiphila</name>
    <dbReference type="NCBI Taxonomy" id="171865"/>
    <lineage>
        <taxon>Bacteria</taxon>
        <taxon>Pseudomonadati</taxon>
        <taxon>Pseudomonadota</taxon>
        <taxon>Betaproteobacteria</taxon>
        <taxon>Nitrosomonadales</taxon>
        <taxon>Sulfuricellaceae</taxon>
        <taxon>Sulfuriferula</taxon>
    </lineage>
</organism>
<dbReference type="EMBL" id="BKAD01000019">
    <property type="protein sequence ID" value="GEP30849.1"/>
    <property type="molecule type" value="Genomic_DNA"/>
</dbReference>
<sequence>MKVSTPQYRCPLGRLQPQTTDLDAIKERGWRDQHILVVNASDDRLDFIEREIVRRIGERLYGLGGTRHG</sequence>
<name>A0A512L8Q7_9PROT</name>
<comment type="caution">
    <text evidence="1">The sequence shown here is derived from an EMBL/GenBank/DDBJ whole genome shotgun (WGS) entry which is preliminary data.</text>
</comment>